<reference evidence="1" key="2">
    <citation type="journal article" date="2015" name="Data Brief">
        <title>Shoot transcriptome of the giant reed, Arundo donax.</title>
        <authorList>
            <person name="Barrero R.A."/>
            <person name="Guerrero F.D."/>
            <person name="Moolhuijzen P."/>
            <person name="Goolsby J.A."/>
            <person name="Tidwell J."/>
            <person name="Bellgard S.E."/>
            <person name="Bellgard M.I."/>
        </authorList>
    </citation>
    <scope>NUCLEOTIDE SEQUENCE</scope>
    <source>
        <tissue evidence="1">Shoot tissue taken approximately 20 cm above the soil surface</tissue>
    </source>
</reference>
<evidence type="ECO:0000313" key="1">
    <source>
        <dbReference type="EMBL" id="JAD59488.1"/>
    </source>
</evidence>
<organism evidence="1">
    <name type="scientific">Arundo donax</name>
    <name type="common">Giant reed</name>
    <name type="synonym">Donax arundinaceus</name>
    <dbReference type="NCBI Taxonomy" id="35708"/>
    <lineage>
        <taxon>Eukaryota</taxon>
        <taxon>Viridiplantae</taxon>
        <taxon>Streptophyta</taxon>
        <taxon>Embryophyta</taxon>
        <taxon>Tracheophyta</taxon>
        <taxon>Spermatophyta</taxon>
        <taxon>Magnoliopsida</taxon>
        <taxon>Liliopsida</taxon>
        <taxon>Poales</taxon>
        <taxon>Poaceae</taxon>
        <taxon>PACMAD clade</taxon>
        <taxon>Arundinoideae</taxon>
        <taxon>Arundineae</taxon>
        <taxon>Arundo</taxon>
    </lineage>
</organism>
<name>A0A0A9BBC9_ARUDO</name>
<dbReference type="EMBL" id="GBRH01238407">
    <property type="protein sequence ID" value="JAD59488.1"/>
    <property type="molecule type" value="Transcribed_RNA"/>
</dbReference>
<proteinExistence type="predicted"/>
<reference evidence="1" key="1">
    <citation type="submission" date="2014-09" db="EMBL/GenBank/DDBJ databases">
        <authorList>
            <person name="Magalhaes I.L.F."/>
            <person name="Oliveira U."/>
            <person name="Santos F.R."/>
            <person name="Vidigal T.H.D.A."/>
            <person name="Brescovit A.D."/>
            <person name="Santos A.J."/>
        </authorList>
    </citation>
    <scope>NUCLEOTIDE SEQUENCE</scope>
    <source>
        <tissue evidence="1">Shoot tissue taken approximately 20 cm above the soil surface</tissue>
    </source>
</reference>
<protein>
    <submittedName>
        <fullName evidence="1">Uncharacterized protein</fullName>
    </submittedName>
</protein>
<sequence>MQQSEAPHQRRLLFGDRLLPEVHPNGPAEVQSLVRRQLQHIRDLQHQPLQLRGTHGMVQLQVFDKLRDPQGVLRLQPRADAVGS</sequence>
<accession>A0A0A9BBC9</accession>
<dbReference type="AlphaFoldDB" id="A0A0A9BBC9"/>